<dbReference type="PANTHER" id="PTHR43736:SF1">
    <property type="entry name" value="DIHYDRONEOPTERIN TRIPHOSPHATE DIPHOSPHATASE"/>
    <property type="match status" value="1"/>
</dbReference>
<dbReference type="AlphaFoldDB" id="A0A9W4MIL1"/>
<feature type="domain" description="Nudix hydrolase" evidence="2">
    <location>
        <begin position="46"/>
        <end position="187"/>
    </location>
</feature>
<dbReference type="InterPro" id="IPR000086">
    <property type="entry name" value="NUDIX_hydrolase_dom"/>
</dbReference>
<dbReference type="CDD" id="cd03674">
    <property type="entry name" value="NUDIX_Hydrolase"/>
    <property type="match status" value="1"/>
</dbReference>
<protein>
    <submittedName>
        <fullName evidence="3">Adenosylhomocysteinase</fullName>
        <ecNumber evidence="3">3.3.1.1</ecNumber>
    </submittedName>
</protein>
<evidence type="ECO:0000256" key="1">
    <source>
        <dbReference type="ARBA" id="ARBA00005582"/>
    </source>
</evidence>
<dbReference type="InterPro" id="IPR015797">
    <property type="entry name" value="NUDIX_hydrolase-like_dom_sf"/>
</dbReference>
<evidence type="ECO:0000313" key="4">
    <source>
        <dbReference type="Proteomes" id="UP001153328"/>
    </source>
</evidence>
<dbReference type="GO" id="GO:0016787">
    <property type="term" value="F:hydrolase activity"/>
    <property type="evidence" value="ECO:0007669"/>
    <property type="project" value="UniProtKB-KW"/>
</dbReference>
<dbReference type="EMBL" id="CAJVAX010000019">
    <property type="protein sequence ID" value="CAG7651286.1"/>
    <property type="molecule type" value="Genomic_DNA"/>
</dbReference>
<keyword evidence="4" id="KW-1185">Reference proteome</keyword>
<dbReference type="Pfam" id="PF00293">
    <property type="entry name" value="NUDIX"/>
    <property type="match status" value="1"/>
</dbReference>
<sequence length="191" mass="20671">MSIARGPIEAAVATYLARHPDEHARLQPLRNALAAEADPTSHRTLTGHVTCGAVVLDRDGRVLHVHHRVLNRYLLPGGHIEESDTNLVGAALRELHEEAGLPATAVEPLPHLAGVPLDIDVHPIPANAAKGEPAHQHFDFRFAFVASAKHEVRVQDAEVTGYRWISRQQMPQLGVAAKLNALMPSAPSAQQ</sequence>
<dbReference type="Proteomes" id="UP001153328">
    <property type="component" value="Unassembled WGS sequence"/>
</dbReference>
<organism evidence="3 4">
    <name type="scientific">Actinacidiphila bryophytorum</name>
    <dbReference type="NCBI Taxonomy" id="1436133"/>
    <lineage>
        <taxon>Bacteria</taxon>
        <taxon>Bacillati</taxon>
        <taxon>Actinomycetota</taxon>
        <taxon>Actinomycetes</taxon>
        <taxon>Kitasatosporales</taxon>
        <taxon>Streptomycetaceae</taxon>
        <taxon>Actinacidiphila</taxon>
    </lineage>
</organism>
<dbReference type="RefSeq" id="WP_205045218.1">
    <property type="nucleotide sequence ID" value="NZ_CAJVAX010000019.1"/>
</dbReference>
<accession>A0A9W4MIL1</accession>
<evidence type="ECO:0000259" key="2">
    <source>
        <dbReference type="PROSITE" id="PS51462"/>
    </source>
</evidence>
<gene>
    <name evidence="3" type="ORF">SBRY_50576</name>
</gene>
<reference evidence="3" key="1">
    <citation type="submission" date="2021-06" db="EMBL/GenBank/DDBJ databases">
        <authorList>
            <person name="Arsene-Ploetze F."/>
        </authorList>
    </citation>
    <scope>NUCLEOTIDE SEQUENCE</scope>
    <source>
        <strain evidence="3">SBRY1</strain>
    </source>
</reference>
<dbReference type="SUPFAM" id="SSF55811">
    <property type="entry name" value="Nudix"/>
    <property type="match status" value="1"/>
</dbReference>
<proteinExistence type="inferred from homology"/>
<evidence type="ECO:0000313" key="3">
    <source>
        <dbReference type="EMBL" id="CAG7651286.1"/>
    </source>
</evidence>
<keyword evidence="3" id="KW-0378">Hydrolase</keyword>
<comment type="caution">
    <text evidence="3">The sequence shown here is derived from an EMBL/GenBank/DDBJ whole genome shotgun (WGS) entry which is preliminary data.</text>
</comment>
<dbReference type="EC" id="3.3.1.1" evidence="3"/>
<dbReference type="PANTHER" id="PTHR43736">
    <property type="entry name" value="ADP-RIBOSE PYROPHOSPHATASE"/>
    <property type="match status" value="1"/>
</dbReference>
<dbReference type="Gene3D" id="3.90.79.10">
    <property type="entry name" value="Nucleoside Triphosphate Pyrophosphohydrolase"/>
    <property type="match status" value="1"/>
</dbReference>
<dbReference type="PROSITE" id="PS51462">
    <property type="entry name" value="NUDIX"/>
    <property type="match status" value="1"/>
</dbReference>
<name>A0A9W4MIL1_9ACTN</name>
<comment type="similarity">
    <text evidence="1">Belongs to the Nudix hydrolase family.</text>
</comment>